<dbReference type="EC" id="2.7.11.24" evidence="1 9"/>
<keyword evidence="9" id="KW-0460">Magnesium</keyword>
<evidence type="ECO:0000256" key="4">
    <source>
        <dbReference type="ARBA" id="ARBA00022741"/>
    </source>
</evidence>
<name>A0A6A4HB59_9AGAR</name>
<keyword evidence="6 7" id="KW-0067">ATP-binding</keyword>
<comment type="catalytic activity">
    <reaction evidence="9">
        <text>L-threonyl-[protein] + ATP = O-phospho-L-threonyl-[protein] + ADP + H(+)</text>
        <dbReference type="Rhea" id="RHEA:46608"/>
        <dbReference type="Rhea" id="RHEA-COMP:11060"/>
        <dbReference type="Rhea" id="RHEA-COMP:11605"/>
        <dbReference type="ChEBI" id="CHEBI:15378"/>
        <dbReference type="ChEBI" id="CHEBI:30013"/>
        <dbReference type="ChEBI" id="CHEBI:30616"/>
        <dbReference type="ChEBI" id="CHEBI:61977"/>
        <dbReference type="ChEBI" id="CHEBI:456216"/>
        <dbReference type="EC" id="2.7.11.24"/>
    </reaction>
</comment>
<dbReference type="SUPFAM" id="SSF56112">
    <property type="entry name" value="Protein kinase-like (PK-like)"/>
    <property type="match status" value="1"/>
</dbReference>
<reference evidence="11" key="1">
    <citation type="journal article" date="2019" name="Environ. Microbiol.">
        <title>Fungal ecological strategies reflected in gene transcription - a case study of two litter decomposers.</title>
        <authorList>
            <person name="Barbi F."/>
            <person name="Kohler A."/>
            <person name="Barry K."/>
            <person name="Baskaran P."/>
            <person name="Daum C."/>
            <person name="Fauchery L."/>
            <person name="Ihrmark K."/>
            <person name="Kuo A."/>
            <person name="LaButti K."/>
            <person name="Lipzen A."/>
            <person name="Morin E."/>
            <person name="Grigoriev I.V."/>
            <person name="Henrissat B."/>
            <person name="Lindahl B."/>
            <person name="Martin F."/>
        </authorList>
    </citation>
    <scope>NUCLEOTIDE SEQUENCE</scope>
    <source>
        <strain evidence="11">JB14</strain>
    </source>
</reference>
<dbReference type="PROSITE" id="PS50011">
    <property type="entry name" value="PROTEIN_KINASE_DOM"/>
    <property type="match status" value="1"/>
</dbReference>
<dbReference type="SMART" id="SM00220">
    <property type="entry name" value="S_TKc"/>
    <property type="match status" value="1"/>
</dbReference>
<evidence type="ECO:0000256" key="2">
    <source>
        <dbReference type="ARBA" id="ARBA00022527"/>
    </source>
</evidence>
<dbReference type="PROSITE" id="PS01351">
    <property type="entry name" value="MAPK"/>
    <property type="match status" value="1"/>
</dbReference>
<dbReference type="OrthoDB" id="192887at2759"/>
<dbReference type="Proteomes" id="UP000799118">
    <property type="component" value="Unassembled WGS sequence"/>
</dbReference>
<feature type="domain" description="Protein kinase" evidence="10">
    <location>
        <begin position="24"/>
        <end position="320"/>
    </location>
</feature>
<dbReference type="GO" id="GO:0005524">
    <property type="term" value="F:ATP binding"/>
    <property type="evidence" value="ECO:0007669"/>
    <property type="project" value="UniProtKB-UniRule"/>
</dbReference>
<dbReference type="InterPro" id="IPR003527">
    <property type="entry name" value="MAP_kinase_CS"/>
</dbReference>
<keyword evidence="2 8" id="KW-0723">Serine/threonine-protein kinase</keyword>
<evidence type="ECO:0000313" key="12">
    <source>
        <dbReference type="Proteomes" id="UP000799118"/>
    </source>
</evidence>
<evidence type="ECO:0000256" key="9">
    <source>
        <dbReference type="RuleBase" id="RU361165"/>
    </source>
</evidence>
<dbReference type="InterPro" id="IPR008271">
    <property type="entry name" value="Ser/Thr_kinase_AS"/>
</dbReference>
<evidence type="ECO:0000256" key="5">
    <source>
        <dbReference type="ARBA" id="ARBA00022777"/>
    </source>
</evidence>
<keyword evidence="5 9" id="KW-0418">Kinase</keyword>
<dbReference type="InterPro" id="IPR000719">
    <property type="entry name" value="Prot_kinase_dom"/>
</dbReference>
<dbReference type="PANTHER" id="PTHR24055">
    <property type="entry name" value="MITOGEN-ACTIVATED PROTEIN KINASE"/>
    <property type="match status" value="1"/>
</dbReference>
<evidence type="ECO:0000256" key="1">
    <source>
        <dbReference type="ARBA" id="ARBA00012411"/>
    </source>
</evidence>
<dbReference type="PROSITE" id="PS00107">
    <property type="entry name" value="PROTEIN_KINASE_ATP"/>
    <property type="match status" value="1"/>
</dbReference>
<accession>A0A6A4HB59</accession>
<dbReference type="InterPro" id="IPR050117">
    <property type="entry name" value="MAPK"/>
</dbReference>
<evidence type="ECO:0000256" key="7">
    <source>
        <dbReference type="PROSITE-ProRule" id="PRU10141"/>
    </source>
</evidence>
<dbReference type="InterPro" id="IPR017441">
    <property type="entry name" value="Protein_kinase_ATP_BS"/>
</dbReference>
<dbReference type="PROSITE" id="PS00108">
    <property type="entry name" value="PROTEIN_KINASE_ST"/>
    <property type="match status" value="1"/>
</dbReference>
<dbReference type="AlphaFoldDB" id="A0A6A4HB59"/>
<evidence type="ECO:0000256" key="3">
    <source>
        <dbReference type="ARBA" id="ARBA00022679"/>
    </source>
</evidence>
<evidence type="ECO:0000256" key="8">
    <source>
        <dbReference type="RuleBase" id="RU000304"/>
    </source>
</evidence>
<dbReference type="Gene3D" id="3.30.200.20">
    <property type="entry name" value="Phosphorylase Kinase, domain 1"/>
    <property type="match status" value="1"/>
</dbReference>
<keyword evidence="4 7" id="KW-0547">Nucleotide-binding</keyword>
<dbReference type="EMBL" id="ML769540">
    <property type="protein sequence ID" value="KAE9394963.1"/>
    <property type="molecule type" value="Genomic_DNA"/>
</dbReference>
<comment type="similarity">
    <text evidence="9">Belongs to the protein kinase superfamily. Ser/Thr protein kinase family. MAP kinase subfamily.</text>
</comment>
<dbReference type="FunFam" id="1.10.510.10:FF:000040">
    <property type="entry name" value="Mitogen-activated protein kinase"/>
    <property type="match status" value="1"/>
</dbReference>
<keyword evidence="12" id="KW-1185">Reference proteome</keyword>
<gene>
    <name evidence="11" type="ORF">BT96DRAFT_168248</name>
</gene>
<evidence type="ECO:0000256" key="6">
    <source>
        <dbReference type="ARBA" id="ARBA00022840"/>
    </source>
</evidence>
<organism evidence="11 12">
    <name type="scientific">Gymnopus androsaceus JB14</name>
    <dbReference type="NCBI Taxonomy" id="1447944"/>
    <lineage>
        <taxon>Eukaryota</taxon>
        <taxon>Fungi</taxon>
        <taxon>Dikarya</taxon>
        <taxon>Basidiomycota</taxon>
        <taxon>Agaricomycotina</taxon>
        <taxon>Agaricomycetes</taxon>
        <taxon>Agaricomycetidae</taxon>
        <taxon>Agaricales</taxon>
        <taxon>Marasmiineae</taxon>
        <taxon>Omphalotaceae</taxon>
        <taxon>Gymnopus</taxon>
    </lineage>
</organism>
<dbReference type="InterPro" id="IPR011009">
    <property type="entry name" value="Kinase-like_dom_sf"/>
</dbReference>
<proteinExistence type="inferred from homology"/>
<feature type="binding site" evidence="7">
    <location>
        <position position="54"/>
    </location>
    <ligand>
        <name>ATP</name>
        <dbReference type="ChEBI" id="CHEBI:30616"/>
    </ligand>
</feature>
<dbReference type="Gene3D" id="1.10.510.10">
    <property type="entry name" value="Transferase(Phosphotransferase) domain 1"/>
    <property type="match status" value="1"/>
</dbReference>
<protein>
    <recommendedName>
        <fullName evidence="1 9">Mitogen-activated protein kinase</fullName>
        <ecNumber evidence="1 9">2.7.11.24</ecNumber>
    </recommendedName>
</protein>
<keyword evidence="3 9" id="KW-0808">Transferase</keyword>
<dbReference type="GO" id="GO:0004707">
    <property type="term" value="F:MAP kinase activity"/>
    <property type="evidence" value="ECO:0007669"/>
    <property type="project" value="UniProtKB-EC"/>
</dbReference>
<evidence type="ECO:0000313" key="11">
    <source>
        <dbReference type="EMBL" id="KAE9394963.1"/>
    </source>
</evidence>
<dbReference type="Pfam" id="PF00069">
    <property type="entry name" value="Pkinase"/>
    <property type="match status" value="1"/>
</dbReference>
<evidence type="ECO:0000259" key="10">
    <source>
        <dbReference type="PROSITE" id="PS50011"/>
    </source>
</evidence>
<comment type="activity regulation">
    <text evidence="9">Activated by threonine and tyrosine phosphorylation.</text>
</comment>
<sequence>MQQAAPARKKAGKPLPEFDVGSDYELLYPLGEGAYGQVVAALHKPTRRRVAIKKVLPFEHILFCLRTLREVKLLKYFSESCANGNIVSILDIIKPESLDSFKELYFIQELMQTDLHKVIRTQQLSDDHAQYFIYQTLRALKTIHSADLVHRDLKPANLLLNANCDLKVCDFGLARSVHPTTCGTTTGDKMMTEYVATRWYRAPENMLSFNMYTKAIDMWAVGCILGELLSGRPLFPGRDYRHQLELVLHVIGTPTLEEFHAITTRRSREYLRSMPIRKKQNFKTLFPLASPDALDFLQRTLTFDPAKRMTAEEGLAHPYVSAYHDAEDEPLAPPLDPDYFKFDDSKEQLNKQQLKELLYEEVMSFESSIAAA</sequence>
<comment type="cofactor">
    <cofactor evidence="9">
        <name>Mg(2+)</name>
        <dbReference type="ChEBI" id="CHEBI:18420"/>
    </cofactor>
</comment>